<dbReference type="VEuPathDB" id="FungiDB:PTTG_07321"/>
<protein>
    <submittedName>
        <fullName evidence="2 3">Uncharacterized protein</fullName>
    </submittedName>
</protein>
<reference evidence="3" key="4">
    <citation type="submission" date="2025-05" db="UniProtKB">
        <authorList>
            <consortium name="EnsemblFungi"/>
        </authorList>
    </citation>
    <scope>IDENTIFICATION</scope>
    <source>
        <strain evidence="3">isolate 1-1 / race 1 (BBBD)</strain>
    </source>
</reference>
<evidence type="ECO:0000313" key="4">
    <source>
        <dbReference type="Proteomes" id="UP000005240"/>
    </source>
</evidence>
<sequence>MAETSQQNSTSDTVSVQPQENGFKELESALPPLQEDFITFPKQADTGIPPALYQARETSLALALSRSMPVLHSVDREQLIITASQQPSQPNPEGMRPTALSTLALLLYTQIPEDEELTSLITWGGAQNTQTMRCLLSQASLTQEMIIDLVGREDMIRLCQEWILRDKLNILEISLADQTNGKELLIIWPPLQLAIVPHSRVPPSNHQEFCPPPQQLPCFESQAYHGPQIPPRLPPPLPQQPLQVRPPPAAIPQGLVQLFRYQPYHQPGAYNQQPLKQEKRRGGISGFLGI</sequence>
<reference evidence="2" key="1">
    <citation type="submission" date="2009-11" db="EMBL/GenBank/DDBJ databases">
        <authorList>
            <consortium name="The Broad Institute Genome Sequencing Platform"/>
            <person name="Ward D."/>
            <person name="Feldgarden M."/>
            <person name="Earl A."/>
            <person name="Young S.K."/>
            <person name="Zeng Q."/>
            <person name="Koehrsen M."/>
            <person name="Alvarado L."/>
            <person name="Berlin A."/>
            <person name="Bochicchio J."/>
            <person name="Borenstein D."/>
            <person name="Chapman S.B."/>
            <person name="Chen Z."/>
            <person name="Engels R."/>
            <person name="Freedman E."/>
            <person name="Gellesch M."/>
            <person name="Goldberg J."/>
            <person name="Griggs A."/>
            <person name="Gujja S."/>
            <person name="Heilman E."/>
            <person name="Heiman D."/>
            <person name="Hepburn T."/>
            <person name="Howarth C."/>
            <person name="Jen D."/>
            <person name="Larson L."/>
            <person name="Lewis B."/>
            <person name="Mehta T."/>
            <person name="Park D."/>
            <person name="Pearson M."/>
            <person name="Roberts A."/>
            <person name="Saif S."/>
            <person name="Shea T."/>
            <person name="Shenoy N."/>
            <person name="Sisk P."/>
            <person name="Stolte C."/>
            <person name="Sykes S."/>
            <person name="Thomson T."/>
            <person name="Walk T."/>
            <person name="White J."/>
            <person name="Yandava C."/>
            <person name="Izard J."/>
            <person name="Baranova O.V."/>
            <person name="Blanton J.M."/>
            <person name="Tanner A.C."/>
            <person name="Dewhirst F.E."/>
            <person name="Haas B."/>
            <person name="Nusbaum C."/>
            <person name="Birren B."/>
        </authorList>
    </citation>
    <scope>NUCLEOTIDE SEQUENCE [LARGE SCALE GENOMIC DNA]</scope>
    <source>
        <strain evidence="2">1-1 BBBD Race 1</strain>
    </source>
</reference>
<accession>A0A180H1M7</accession>
<evidence type="ECO:0000313" key="2">
    <source>
        <dbReference type="EMBL" id="OAV98488.1"/>
    </source>
</evidence>
<feature type="region of interest" description="Disordered" evidence="1">
    <location>
        <begin position="1"/>
        <end position="20"/>
    </location>
</feature>
<dbReference type="EMBL" id="ADAS02000007">
    <property type="protein sequence ID" value="OAV98488.1"/>
    <property type="molecule type" value="Genomic_DNA"/>
</dbReference>
<proteinExistence type="predicted"/>
<dbReference type="EnsemblFungi" id="PTTG_07321-t43_1">
    <property type="protein sequence ID" value="PTTG_07321-t43_1-p1"/>
    <property type="gene ID" value="PTTG_07321"/>
</dbReference>
<keyword evidence="4" id="KW-1185">Reference proteome</keyword>
<organism evidence="2">
    <name type="scientific">Puccinia triticina (isolate 1-1 / race 1 (BBBD))</name>
    <name type="common">Brown leaf rust fungus</name>
    <dbReference type="NCBI Taxonomy" id="630390"/>
    <lineage>
        <taxon>Eukaryota</taxon>
        <taxon>Fungi</taxon>
        <taxon>Dikarya</taxon>
        <taxon>Basidiomycota</taxon>
        <taxon>Pucciniomycotina</taxon>
        <taxon>Pucciniomycetes</taxon>
        <taxon>Pucciniales</taxon>
        <taxon>Pucciniaceae</taxon>
        <taxon>Puccinia</taxon>
    </lineage>
</organism>
<feature type="non-terminal residue" evidence="2">
    <location>
        <position position="290"/>
    </location>
</feature>
<gene>
    <name evidence="2" type="ORF">PTTG_07321</name>
</gene>
<reference evidence="2" key="2">
    <citation type="submission" date="2016-05" db="EMBL/GenBank/DDBJ databases">
        <title>Comparative analysis highlights variable genome content of wheat rusts and divergence of the mating loci.</title>
        <authorList>
            <person name="Cuomo C.A."/>
            <person name="Bakkeren G."/>
            <person name="Szabo L."/>
            <person name="Khalil H."/>
            <person name="Joly D."/>
            <person name="Goldberg J."/>
            <person name="Young S."/>
            <person name="Zeng Q."/>
            <person name="Fellers J."/>
        </authorList>
    </citation>
    <scope>NUCLEOTIDE SEQUENCE [LARGE SCALE GENOMIC DNA]</scope>
    <source>
        <strain evidence="2">1-1 BBBD Race 1</strain>
    </source>
</reference>
<name>A0A180H1M7_PUCT1</name>
<dbReference type="AlphaFoldDB" id="A0A180H1M7"/>
<feature type="region of interest" description="Disordered" evidence="1">
    <location>
        <begin position="269"/>
        <end position="290"/>
    </location>
</feature>
<reference evidence="3 4" key="3">
    <citation type="journal article" date="2017" name="G3 (Bethesda)">
        <title>Comparative analysis highlights variable genome content of wheat rusts and divergence of the mating loci.</title>
        <authorList>
            <person name="Cuomo C.A."/>
            <person name="Bakkeren G."/>
            <person name="Khalil H.B."/>
            <person name="Panwar V."/>
            <person name="Joly D."/>
            <person name="Linning R."/>
            <person name="Sakthikumar S."/>
            <person name="Song X."/>
            <person name="Adiconis X."/>
            <person name="Fan L."/>
            <person name="Goldberg J.M."/>
            <person name="Levin J.Z."/>
            <person name="Young S."/>
            <person name="Zeng Q."/>
            <person name="Anikster Y."/>
            <person name="Bruce M."/>
            <person name="Wang M."/>
            <person name="Yin C."/>
            <person name="McCallum B."/>
            <person name="Szabo L.J."/>
            <person name="Hulbert S."/>
            <person name="Chen X."/>
            <person name="Fellers J.P."/>
        </authorList>
    </citation>
    <scope>NUCLEOTIDE SEQUENCE</scope>
    <source>
        <strain evidence="4">Isolate 1-1 / race 1 (BBBD)</strain>
        <strain evidence="3">isolate 1-1 / race 1 (BBBD)</strain>
    </source>
</reference>
<evidence type="ECO:0000256" key="1">
    <source>
        <dbReference type="SAM" id="MobiDB-lite"/>
    </source>
</evidence>
<evidence type="ECO:0000313" key="3">
    <source>
        <dbReference type="EnsemblFungi" id="PTTG_07321-t43_1-p1"/>
    </source>
</evidence>
<dbReference type="OrthoDB" id="2511178at2759"/>
<dbReference type="Proteomes" id="UP000005240">
    <property type="component" value="Unassembled WGS sequence"/>
</dbReference>